<dbReference type="EMBL" id="FQUH01000011">
    <property type="protein sequence ID" value="SHF50355.1"/>
    <property type="molecule type" value="Genomic_DNA"/>
</dbReference>
<dbReference type="InterPro" id="IPR000914">
    <property type="entry name" value="SBP_5_dom"/>
</dbReference>
<keyword evidence="1" id="KW-0238">DNA-binding</keyword>
<dbReference type="RefSeq" id="WP_072959755.1">
    <property type="nucleotide sequence ID" value="NZ_FQUH01000011.1"/>
</dbReference>
<evidence type="ECO:0000313" key="4">
    <source>
        <dbReference type="EMBL" id="SHF50355.1"/>
    </source>
</evidence>
<dbReference type="PANTHER" id="PTHR30290">
    <property type="entry name" value="PERIPLASMIC BINDING COMPONENT OF ABC TRANSPORTER"/>
    <property type="match status" value="1"/>
</dbReference>
<gene>
    <name evidence="4" type="ORF">SAMN02745781_02456</name>
</gene>
<reference evidence="5" key="1">
    <citation type="submission" date="2016-11" db="EMBL/GenBank/DDBJ databases">
        <authorList>
            <person name="Varghese N."/>
            <person name="Submissions S."/>
        </authorList>
    </citation>
    <scope>NUCLEOTIDE SEQUENCE [LARGE SCALE GENOMIC DNA]</scope>
    <source>
        <strain evidence="5">DSM 21264</strain>
    </source>
</reference>
<dbReference type="AlphaFoldDB" id="A0A1M5C6K2"/>
<evidence type="ECO:0000259" key="2">
    <source>
        <dbReference type="Pfam" id="PF00496"/>
    </source>
</evidence>
<proteinExistence type="predicted"/>
<keyword evidence="5" id="KW-1185">Reference proteome</keyword>
<dbReference type="GO" id="GO:1904680">
    <property type="term" value="F:peptide transmembrane transporter activity"/>
    <property type="evidence" value="ECO:0007669"/>
    <property type="project" value="TreeGrafter"/>
</dbReference>
<dbReference type="InterPro" id="IPR039424">
    <property type="entry name" value="SBP_5"/>
</dbReference>
<name>A0A1M5C6K2_VIBGA</name>
<feature type="domain" description="Transcriptional regulator SgrR N-terminal HTH" evidence="3">
    <location>
        <begin position="5"/>
        <end position="119"/>
    </location>
</feature>
<evidence type="ECO:0000256" key="1">
    <source>
        <dbReference type="ARBA" id="ARBA00023125"/>
    </source>
</evidence>
<accession>A0A1M5C6K2</accession>
<dbReference type="SUPFAM" id="SSF53850">
    <property type="entry name" value="Periplasmic binding protein-like II"/>
    <property type="match status" value="1"/>
</dbReference>
<dbReference type="Proteomes" id="UP000184159">
    <property type="component" value="Unassembled WGS sequence"/>
</dbReference>
<sequence>MSSPRLRVQFETLFEHFEGQNTEVHLEDVTDILFCTRRNARIVLNKMEEEGWIEWHPAAGRGKLSHLIFKRSRNDVSENLARRYLEEGKFGQAFSVLDQNADKLTQVIQNYLGVQHQQGRQVVRLPYYRPLSMLNPRKPMRRSEQHIARQVFSGLTTFDENEVLQPDLAHSWQSLSAYHWRFYLRPGVRFHNGQLLTSELVVDSLCELQHFRLFHHIEEVSSPGDWVIDIHLNKPDLRLPVLLAETCARIVTPNVQQDNEFDIMPIGTGPFKVVINDDKRLILEAFDSYFGYRPLLDQIEVCVIDEADSSLVFPTLNTPLRLRRGASREDVDLDPGCIYLQLNRRDGIACDRVWAEYLSSKLSGLNLFGLLPEETVVTWGMLPAHGLKPGWYHHRPCRQIILPEITRPVRIAYHAKHPMYPHLVDVIQTLLTQDGIQVELSTYEHGVVDVTQKIDIWIKAMGISNHRDDALAGWLLDYSDVSQTSQPEDFAGWQQLIDCWRSEPEQPFPAREIGKSVIEKYQIVPLFHSWFGISHDQCGALQNAKCNALGWFDFGRVWVKPKLD</sequence>
<dbReference type="Pfam" id="PF12793">
    <property type="entry name" value="SgrR_N"/>
    <property type="match status" value="1"/>
</dbReference>
<dbReference type="CDD" id="cd08507">
    <property type="entry name" value="PBP2_SgrR_like"/>
    <property type="match status" value="1"/>
</dbReference>
<protein>
    <submittedName>
        <fullName evidence="4">SgrR family transcriptional regulator</fullName>
    </submittedName>
</protein>
<dbReference type="GO" id="GO:0015833">
    <property type="term" value="P:peptide transport"/>
    <property type="evidence" value="ECO:0007669"/>
    <property type="project" value="TreeGrafter"/>
</dbReference>
<organism evidence="4 5">
    <name type="scientific">Vibrio gazogenes DSM 21264 = NBRC 103151</name>
    <dbReference type="NCBI Taxonomy" id="1123492"/>
    <lineage>
        <taxon>Bacteria</taxon>
        <taxon>Pseudomonadati</taxon>
        <taxon>Pseudomonadota</taxon>
        <taxon>Gammaproteobacteria</taxon>
        <taxon>Vibrionales</taxon>
        <taxon>Vibrionaceae</taxon>
        <taxon>Vibrio</taxon>
    </lineage>
</organism>
<dbReference type="Pfam" id="PF00496">
    <property type="entry name" value="SBP_bac_5"/>
    <property type="match status" value="1"/>
</dbReference>
<dbReference type="PANTHER" id="PTHR30290:SF72">
    <property type="entry name" value="HTH-TYPE TRANSCRIPTIONAL REGULATOR SGRR"/>
    <property type="match status" value="1"/>
</dbReference>
<dbReference type="GO" id="GO:0003677">
    <property type="term" value="F:DNA binding"/>
    <property type="evidence" value="ECO:0007669"/>
    <property type="project" value="UniProtKB-KW"/>
</dbReference>
<dbReference type="Gene3D" id="3.40.190.10">
    <property type="entry name" value="Periplasmic binding protein-like II"/>
    <property type="match status" value="1"/>
</dbReference>
<dbReference type="InterPro" id="IPR025370">
    <property type="entry name" value="SgrR_HTH_N"/>
</dbReference>
<evidence type="ECO:0000313" key="5">
    <source>
        <dbReference type="Proteomes" id="UP000184159"/>
    </source>
</evidence>
<evidence type="ECO:0000259" key="3">
    <source>
        <dbReference type="Pfam" id="PF12793"/>
    </source>
</evidence>
<feature type="domain" description="Solute-binding protein family 5" evidence="2">
    <location>
        <begin position="164"/>
        <end position="309"/>
    </location>
</feature>